<feature type="domain" description="Myb/SANT-like" evidence="2">
    <location>
        <begin position="7"/>
        <end position="97"/>
    </location>
</feature>
<proteinExistence type="predicted"/>
<comment type="caution">
    <text evidence="3">The sequence shown here is derived from an EMBL/GenBank/DDBJ whole genome shotgun (WGS) entry which is preliminary data.</text>
</comment>
<dbReference type="Gramene" id="PRQ29949">
    <property type="protein sequence ID" value="PRQ29949"/>
    <property type="gene ID" value="RchiOBHm_Chr5g0019361"/>
</dbReference>
<dbReference type="Pfam" id="PF12776">
    <property type="entry name" value="Myb_DNA-bind_3"/>
    <property type="match status" value="1"/>
</dbReference>
<dbReference type="InterPro" id="IPR024752">
    <property type="entry name" value="Myb/SANT-like_dom"/>
</dbReference>
<reference evidence="3 4" key="1">
    <citation type="journal article" date="2018" name="Nat. Genet.">
        <title>The Rosa genome provides new insights in the design of modern roses.</title>
        <authorList>
            <person name="Bendahmane M."/>
        </authorList>
    </citation>
    <scope>NUCLEOTIDE SEQUENCE [LARGE SCALE GENOMIC DNA]</scope>
    <source>
        <strain evidence="4">cv. Old Blush</strain>
    </source>
</reference>
<evidence type="ECO:0000256" key="1">
    <source>
        <dbReference type="SAM" id="MobiDB-lite"/>
    </source>
</evidence>
<dbReference type="Proteomes" id="UP000238479">
    <property type="component" value="Chromosome 5"/>
</dbReference>
<feature type="region of interest" description="Disordered" evidence="1">
    <location>
        <begin position="194"/>
        <end position="214"/>
    </location>
</feature>
<dbReference type="AlphaFoldDB" id="A0A2P6Q708"/>
<gene>
    <name evidence="3" type="ORF">RchiOBHm_Chr5g0019361</name>
</gene>
<dbReference type="EMBL" id="PDCK01000043">
    <property type="protein sequence ID" value="PRQ29949.1"/>
    <property type="molecule type" value="Genomic_DNA"/>
</dbReference>
<organism evidence="3 4">
    <name type="scientific">Rosa chinensis</name>
    <name type="common">China rose</name>
    <dbReference type="NCBI Taxonomy" id="74649"/>
    <lineage>
        <taxon>Eukaryota</taxon>
        <taxon>Viridiplantae</taxon>
        <taxon>Streptophyta</taxon>
        <taxon>Embryophyta</taxon>
        <taxon>Tracheophyta</taxon>
        <taxon>Spermatophyta</taxon>
        <taxon>Magnoliopsida</taxon>
        <taxon>eudicotyledons</taxon>
        <taxon>Gunneridae</taxon>
        <taxon>Pentapetalae</taxon>
        <taxon>rosids</taxon>
        <taxon>fabids</taxon>
        <taxon>Rosales</taxon>
        <taxon>Rosaceae</taxon>
        <taxon>Rosoideae</taxon>
        <taxon>Rosoideae incertae sedis</taxon>
        <taxon>Rosa</taxon>
    </lineage>
</organism>
<evidence type="ECO:0000313" key="4">
    <source>
        <dbReference type="Proteomes" id="UP000238479"/>
    </source>
</evidence>
<evidence type="ECO:0000259" key="2">
    <source>
        <dbReference type="Pfam" id="PF12776"/>
    </source>
</evidence>
<dbReference type="InterPro" id="IPR055314">
    <property type="entry name" value="At2g29880-like"/>
</dbReference>
<accession>A0A2P6Q708</accession>
<sequence length="230" mass="25842">MSSGPSDTLLELMVDAAVRGWRDNSGILSKQTVEERILPVLNAKLRCHKTYKNYQSRVRWFKGRWNSYSTLMRFSSGFGFDSTTKRFTAFNEVWEEYLKAHPKDTDLRYGTFDDHEDLEIAIGNGVAVGKNSVGLGSVTDARTLGVGEGREECIEDFDYDIDCEAFVGPNQNNPSTHSTSPLQSPEILEVLRRGTTQNKRSRTDYEGNSNSIGGTPQANCVLVEKWKGRK</sequence>
<name>A0A2P6Q708_ROSCH</name>
<keyword evidence="4" id="KW-1185">Reference proteome</keyword>
<evidence type="ECO:0000313" key="3">
    <source>
        <dbReference type="EMBL" id="PRQ29949.1"/>
    </source>
</evidence>
<dbReference type="PANTHER" id="PTHR47864:SF2">
    <property type="entry name" value="MYB_SANT-LIKE DNA-BINDING DOMAIN PROTEIN"/>
    <property type="match status" value="1"/>
</dbReference>
<dbReference type="OMA" id="IFIEAVM"/>
<protein>
    <submittedName>
        <fullName evidence="3">Putative Myb/SANT-like domain-containing protein</fullName>
    </submittedName>
</protein>
<dbReference type="PANTHER" id="PTHR47864">
    <property type="entry name" value="TRANSMEMBRANE PROTEIN"/>
    <property type="match status" value="1"/>
</dbReference>